<dbReference type="Proteomes" id="UP000054321">
    <property type="component" value="Unassembled WGS sequence"/>
</dbReference>
<reference evidence="1 2" key="1">
    <citation type="submission" date="2014-04" db="EMBL/GenBank/DDBJ databases">
        <authorList>
            <consortium name="DOE Joint Genome Institute"/>
            <person name="Kuo A."/>
            <person name="Martino E."/>
            <person name="Perotto S."/>
            <person name="Kohler A."/>
            <person name="Nagy L.G."/>
            <person name="Floudas D."/>
            <person name="Copeland A."/>
            <person name="Barry K.W."/>
            <person name="Cichocki N."/>
            <person name="Veneault-Fourrey C."/>
            <person name="LaButti K."/>
            <person name="Lindquist E.A."/>
            <person name="Lipzen A."/>
            <person name="Lundell T."/>
            <person name="Morin E."/>
            <person name="Murat C."/>
            <person name="Sun H."/>
            <person name="Tunlid A."/>
            <person name="Henrissat B."/>
            <person name="Grigoriev I.V."/>
            <person name="Hibbett D.S."/>
            <person name="Martin F."/>
            <person name="Nordberg H.P."/>
            <person name="Cantor M.N."/>
            <person name="Hua S.X."/>
        </authorList>
    </citation>
    <scope>NUCLEOTIDE SEQUENCE [LARGE SCALE GENOMIC DNA]</scope>
    <source>
        <strain evidence="1 2">Zn</strain>
    </source>
</reference>
<accession>A0A0C3D5A3</accession>
<keyword evidence="2" id="KW-1185">Reference proteome</keyword>
<dbReference type="EMBL" id="KN832882">
    <property type="protein sequence ID" value="KIM97072.1"/>
    <property type="molecule type" value="Genomic_DNA"/>
</dbReference>
<dbReference type="InParanoid" id="A0A0C3D5A3"/>
<evidence type="ECO:0000313" key="2">
    <source>
        <dbReference type="Proteomes" id="UP000054321"/>
    </source>
</evidence>
<evidence type="ECO:0000313" key="1">
    <source>
        <dbReference type="EMBL" id="KIM97072.1"/>
    </source>
</evidence>
<organism evidence="1 2">
    <name type="scientific">Oidiodendron maius (strain Zn)</name>
    <dbReference type="NCBI Taxonomy" id="913774"/>
    <lineage>
        <taxon>Eukaryota</taxon>
        <taxon>Fungi</taxon>
        <taxon>Dikarya</taxon>
        <taxon>Ascomycota</taxon>
        <taxon>Pezizomycotina</taxon>
        <taxon>Leotiomycetes</taxon>
        <taxon>Leotiomycetes incertae sedis</taxon>
        <taxon>Myxotrichaceae</taxon>
        <taxon>Oidiodendron</taxon>
    </lineage>
</organism>
<name>A0A0C3D5A3_OIDMZ</name>
<dbReference type="AlphaFoldDB" id="A0A0C3D5A3"/>
<dbReference type="HOGENOM" id="CLU_3107002_0_0_1"/>
<protein>
    <submittedName>
        <fullName evidence="1">Uncharacterized protein</fullName>
    </submittedName>
</protein>
<reference evidence="2" key="2">
    <citation type="submission" date="2015-01" db="EMBL/GenBank/DDBJ databases">
        <title>Evolutionary Origins and Diversification of the Mycorrhizal Mutualists.</title>
        <authorList>
            <consortium name="DOE Joint Genome Institute"/>
            <consortium name="Mycorrhizal Genomics Consortium"/>
            <person name="Kohler A."/>
            <person name="Kuo A."/>
            <person name="Nagy L.G."/>
            <person name="Floudas D."/>
            <person name="Copeland A."/>
            <person name="Barry K.W."/>
            <person name="Cichocki N."/>
            <person name="Veneault-Fourrey C."/>
            <person name="LaButti K."/>
            <person name="Lindquist E.A."/>
            <person name="Lipzen A."/>
            <person name="Lundell T."/>
            <person name="Morin E."/>
            <person name="Murat C."/>
            <person name="Riley R."/>
            <person name="Ohm R."/>
            <person name="Sun H."/>
            <person name="Tunlid A."/>
            <person name="Henrissat B."/>
            <person name="Grigoriev I.V."/>
            <person name="Hibbett D.S."/>
            <person name="Martin F."/>
        </authorList>
    </citation>
    <scope>NUCLEOTIDE SEQUENCE [LARGE SCALE GENOMIC DNA]</scope>
    <source>
        <strain evidence="2">Zn</strain>
    </source>
</reference>
<gene>
    <name evidence="1" type="ORF">OIDMADRAFT_168823</name>
</gene>
<proteinExistence type="predicted"/>
<sequence>MSGALWAGEVVLNLVYTSVRNIRLQLKRTINEMWVRGQELSEGSKHSHPIY</sequence>